<name>A0A4R5X056_9MYCO</name>
<proteinExistence type="predicted"/>
<dbReference type="InterPro" id="IPR009799">
    <property type="entry name" value="EthD_dom"/>
</dbReference>
<dbReference type="AlphaFoldDB" id="A0A4R5X056"/>
<organism evidence="1 2">
    <name type="scientific">Mycolicibacterium obuense</name>
    <dbReference type="NCBI Taxonomy" id="1807"/>
    <lineage>
        <taxon>Bacteria</taxon>
        <taxon>Bacillati</taxon>
        <taxon>Actinomycetota</taxon>
        <taxon>Actinomycetes</taxon>
        <taxon>Mycobacteriales</taxon>
        <taxon>Mycobacteriaceae</taxon>
        <taxon>Mycolicibacterium</taxon>
    </lineage>
</organism>
<dbReference type="PANTHER" id="PTHR40260:SF2">
    <property type="entry name" value="BLR8190 PROTEIN"/>
    <property type="match status" value="1"/>
</dbReference>
<dbReference type="EMBL" id="SDLP01000013">
    <property type="protein sequence ID" value="TDL03203.1"/>
    <property type="molecule type" value="Genomic_DNA"/>
</dbReference>
<dbReference type="SUPFAM" id="SSF54909">
    <property type="entry name" value="Dimeric alpha+beta barrel"/>
    <property type="match status" value="1"/>
</dbReference>
<reference evidence="1 2" key="1">
    <citation type="submission" date="2019-01" db="EMBL/GenBank/DDBJ databases">
        <title>High-quality-draft genome sequences of five non-tuberculosis mycobacteriaceae isolated from a nosocomial environment.</title>
        <authorList>
            <person name="Tiago I."/>
            <person name="Alarico S."/>
            <person name="Pereira S.G."/>
            <person name="Coelho C."/>
            <person name="Maranha A."/>
            <person name="Empadinhas N."/>
        </authorList>
    </citation>
    <scope>NUCLEOTIDE SEQUENCE [LARGE SCALE GENOMIC DNA]</scope>
    <source>
        <strain evidence="1 2">22DIII</strain>
    </source>
</reference>
<gene>
    <name evidence="1" type="ORF">EUA04_26335</name>
</gene>
<evidence type="ECO:0000313" key="1">
    <source>
        <dbReference type="EMBL" id="TDL03203.1"/>
    </source>
</evidence>
<dbReference type="GO" id="GO:0016491">
    <property type="term" value="F:oxidoreductase activity"/>
    <property type="evidence" value="ECO:0007669"/>
    <property type="project" value="InterPro"/>
</dbReference>
<dbReference type="InterPro" id="IPR011008">
    <property type="entry name" value="Dimeric_a/b-barrel"/>
</dbReference>
<dbReference type="Proteomes" id="UP000294952">
    <property type="component" value="Unassembled WGS sequence"/>
</dbReference>
<sequence>MSVLLVTYVGDGASSFDRNYYDNNHIPFVAKTWAPFGLDRTDVYYPEDSVDGQHVVAVALCHFTDRAGLDRALAAPESGSVSEDVANFTDLTPIMTVVSPAS</sequence>
<evidence type="ECO:0000313" key="2">
    <source>
        <dbReference type="Proteomes" id="UP000294952"/>
    </source>
</evidence>
<dbReference type="PANTHER" id="PTHR40260">
    <property type="entry name" value="BLR8190 PROTEIN"/>
    <property type="match status" value="1"/>
</dbReference>
<comment type="caution">
    <text evidence="1">The sequence shown here is derived from an EMBL/GenBank/DDBJ whole genome shotgun (WGS) entry which is preliminary data.</text>
</comment>
<dbReference type="NCBIfam" id="TIGR02118">
    <property type="entry name" value="EthD family reductase"/>
    <property type="match status" value="1"/>
</dbReference>
<accession>A0A4R5X056</accession>
<dbReference type="Gene3D" id="3.30.70.100">
    <property type="match status" value="1"/>
</dbReference>
<protein>
    <submittedName>
        <fullName evidence="1">EthD family reductase</fullName>
    </submittedName>
</protein>